<dbReference type="InterPro" id="IPR016898">
    <property type="entry name" value="Polyphosphate_phosphotransfera"/>
</dbReference>
<sequence length="258" mass="29514">MGQSKVDSDVGSLSHPKLGESDYQAMLGGLQLELMQLQLGTYRCGKRVVLLLEGPDAAGKGGLIRRLVRHMDPRGVRVHAIGPPSRVERGQHYLQRFWSRLPQAGRWCIFDRSWYGRMLVERVECGLTDWQRAAREIRHLEQALIDDGVIVIKVLLYIDKEEQRQRLLKRLNNPEKAWKLTTADLDSHVLHDEYQQAYNDMLATTQQPVPWHCIAANHKRYARITALQTIRDSLQGRVIPPATPSNGFERRALSILTP</sequence>
<organism evidence="5 6">
    <name type="scientific">Spongiibacter nanhainus</name>
    <dbReference type="NCBI Taxonomy" id="2794344"/>
    <lineage>
        <taxon>Bacteria</taxon>
        <taxon>Pseudomonadati</taxon>
        <taxon>Pseudomonadota</taxon>
        <taxon>Gammaproteobacteria</taxon>
        <taxon>Cellvibrionales</taxon>
        <taxon>Spongiibacteraceae</taxon>
        <taxon>Spongiibacter</taxon>
    </lineage>
</organism>
<keyword evidence="2" id="KW-0808">Transferase</keyword>
<accession>A0A7T4R297</accession>
<dbReference type="Pfam" id="PF03976">
    <property type="entry name" value="PPK2"/>
    <property type="match status" value="1"/>
</dbReference>
<gene>
    <name evidence="5" type="ORF">I6N98_04510</name>
</gene>
<comment type="similarity">
    <text evidence="1">Belongs to the polyphosphate kinase 2 (PPK2) family. Class I subfamily.</text>
</comment>
<evidence type="ECO:0000259" key="4">
    <source>
        <dbReference type="Pfam" id="PF03976"/>
    </source>
</evidence>
<reference evidence="5 6" key="1">
    <citation type="submission" date="2020-12" db="EMBL/GenBank/DDBJ databases">
        <authorList>
            <person name="Shan Y."/>
        </authorList>
    </citation>
    <scope>NUCLEOTIDE SEQUENCE [LARGE SCALE GENOMIC DNA]</scope>
    <source>
        <strain evidence="6">csc3.9</strain>
    </source>
</reference>
<dbReference type="SUPFAM" id="SSF52540">
    <property type="entry name" value="P-loop containing nucleoside triphosphate hydrolases"/>
    <property type="match status" value="1"/>
</dbReference>
<evidence type="ECO:0000256" key="2">
    <source>
        <dbReference type="ARBA" id="ARBA00022679"/>
    </source>
</evidence>
<name>A0A7T4R297_9GAMM</name>
<proteinExistence type="inferred from homology"/>
<dbReference type="KEGG" id="snan:I6N98_04510"/>
<keyword evidence="3 5" id="KW-0418">Kinase</keyword>
<dbReference type="InterPro" id="IPR027417">
    <property type="entry name" value="P-loop_NTPase"/>
</dbReference>
<dbReference type="Proteomes" id="UP000596063">
    <property type="component" value="Chromosome"/>
</dbReference>
<evidence type="ECO:0000313" key="6">
    <source>
        <dbReference type="Proteomes" id="UP000596063"/>
    </source>
</evidence>
<dbReference type="PIRSF" id="PIRSF028756">
    <property type="entry name" value="PPK2_prd"/>
    <property type="match status" value="1"/>
</dbReference>
<dbReference type="PANTHER" id="PTHR34383">
    <property type="entry name" value="POLYPHOSPHATE:AMP PHOSPHOTRANSFERASE-RELATED"/>
    <property type="match status" value="1"/>
</dbReference>
<dbReference type="InterPro" id="IPR022488">
    <property type="entry name" value="PPK2-related"/>
</dbReference>
<keyword evidence="6" id="KW-1185">Reference proteome</keyword>
<dbReference type="RefSeq" id="WP_198570608.1">
    <property type="nucleotide sequence ID" value="NZ_CP066167.1"/>
</dbReference>
<dbReference type="GO" id="GO:0008976">
    <property type="term" value="F:polyphosphate kinase activity"/>
    <property type="evidence" value="ECO:0007669"/>
    <property type="project" value="InterPro"/>
</dbReference>
<evidence type="ECO:0000313" key="5">
    <source>
        <dbReference type="EMBL" id="QQD19123.1"/>
    </source>
</evidence>
<feature type="domain" description="Polyphosphate kinase-2-related" evidence="4">
    <location>
        <begin position="19"/>
        <end position="236"/>
    </location>
</feature>
<dbReference type="AlphaFoldDB" id="A0A7T4R297"/>
<evidence type="ECO:0000256" key="1">
    <source>
        <dbReference type="ARBA" id="ARBA00009924"/>
    </source>
</evidence>
<dbReference type="EMBL" id="CP066167">
    <property type="protein sequence ID" value="QQD19123.1"/>
    <property type="molecule type" value="Genomic_DNA"/>
</dbReference>
<dbReference type="Gene3D" id="3.40.50.300">
    <property type="entry name" value="P-loop containing nucleotide triphosphate hydrolases"/>
    <property type="match status" value="1"/>
</dbReference>
<evidence type="ECO:0000256" key="3">
    <source>
        <dbReference type="ARBA" id="ARBA00022777"/>
    </source>
</evidence>
<dbReference type="PANTHER" id="PTHR34383:SF3">
    <property type="entry name" value="POLYPHOSPHATE:AMP PHOSPHOTRANSFERASE"/>
    <property type="match status" value="1"/>
</dbReference>
<protein>
    <submittedName>
        <fullName evidence="5">Polyphosphate kinase</fullName>
    </submittedName>
</protein>